<name>A0A2D0NBP7_FLAN2</name>
<comment type="similarity">
    <text evidence="1">Belongs to the TolB family.</text>
</comment>
<dbReference type="EMBL" id="PDUD01000020">
    <property type="protein sequence ID" value="PHN05808.1"/>
    <property type="molecule type" value="Genomic_DNA"/>
</dbReference>
<evidence type="ECO:0000256" key="1">
    <source>
        <dbReference type="ARBA" id="ARBA00009820"/>
    </source>
</evidence>
<accession>A0A2D0NBP7</accession>
<protein>
    <recommendedName>
        <fullName evidence="5">DUF5050 domain-containing protein</fullName>
    </recommendedName>
</protein>
<dbReference type="OrthoDB" id="9815657at2"/>
<dbReference type="InterPro" id="IPR011042">
    <property type="entry name" value="6-blade_b-propeller_TolB-like"/>
</dbReference>
<reference evidence="3 4" key="1">
    <citation type="submission" date="2017-10" db="EMBL/GenBank/DDBJ databases">
        <title>The draft genome sequence of Lewinella nigricans NBRC 102662.</title>
        <authorList>
            <person name="Wang K."/>
        </authorList>
    </citation>
    <scope>NUCLEOTIDE SEQUENCE [LARGE SCALE GENOMIC DNA]</scope>
    <source>
        <strain evidence="3 4">NBRC 102662</strain>
    </source>
</reference>
<comment type="caution">
    <text evidence="3">The sequence shown here is derived from an EMBL/GenBank/DDBJ whole genome shotgun (WGS) entry which is preliminary data.</text>
</comment>
<feature type="signal peptide" evidence="2">
    <location>
        <begin position="1"/>
        <end position="24"/>
    </location>
</feature>
<keyword evidence="2" id="KW-0732">Signal</keyword>
<dbReference type="InterPro" id="IPR011659">
    <property type="entry name" value="WD40"/>
</dbReference>
<keyword evidence="4" id="KW-1185">Reference proteome</keyword>
<organism evidence="3 4">
    <name type="scientific">Flavilitoribacter nigricans (strain ATCC 23147 / DSM 23189 / NBRC 102662 / NCIMB 1420 / SS-2)</name>
    <name type="common">Lewinella nigricans</name>
    <dbReference type="NCBI Taxonomy" id="1122177"/>
    <lineage>
        <taxon>Bacteria</taxon>
        <taxon>Pseudomonadati</taxon>
        <taxon>Bacteroidota</taxon>
        <taxon>Saprospiria</taxon>
        <taxon>Saprospirales</taxon>
        <taxon>Lewinellaceae</taxon>
        <taxon>Flavilitoribacter</taxon>
    </lineage>
</organism>
<gene>
    <name evidence="3" type="ORF">CRP01_15150</name>
</gene>
<dbReference type="Proteomes" id="UP000223913">
    <property type="component" value="Unassembled WGS sequence"/>
</dbReference>
<evidence type="ECO:0000256" key="2">
    <source>
        <dbReference type="SAM" id="SignalP"/>
    </source>
</evidence>
<feature type="chain" id="PRO_5012248841" description="DUF5050 domain-containing protein" evidence="2">
    <location>
        <begin position="25"/>
        <end position="295"/>
    </location>
</feature>
<dbReference type="PANTHER" id="PTHR36842">
    <property type="entry name" value="PROTEIN TOLB HOMOLOG"/>
    <property type="match status" value="1"/>
</dbReference>
<dbReference type="SUPFAM" id="SSF82171">
    <property type="entry name" value="DPP6 N-terminal domain-like"/>
    <property type="match status" value="1"/>
</dbReference>
<evidence type="ECO:0000313" key="4">
    <source>
        <dbReference type="Proteomes" id="UP000223913"/>
    </source>
</evidence>
<dbReference type="Gene3D" id="2.120.10.30">
    <property type="entry name" value="TolB, C-terminal domain"/>
    <property type="match status" value="2"/>
</dbReference>
<evidence type="ECO:0000313" key="3">
    <source>
        <dbReference type="EMBL" id="PHN05808.1"/>
    </source>
</evidence>
<dbReference type="AlphaFoldDB" id="A0A2D0NBP7"/>
<dbReference type="PANTHER" id="PTHR36842:SF1">
    <property type="entry name" value="PROTEIN TOLB"/>
    <property type="match status" value="1"/>
</dbReference>
<dbReference type="Pfam" id="PF07676">
    <property type="entry name" value="PD40"/>
    <property type="match status" value="5"/>
</dbReference>
<dbReference type="RefSeq" id="WP_099150898.1">
    <property type="nucleotide sequence ID" value="NZ_PDUD01000020.1"/>
</dbReference>
<proteinExistence type="inferred from homology"/>
<sequence>MMKYSLLICTLLLPVLLISQSPLSETCLTNHPGNDRYGSYSPDGKSIIFETDRHGSWDIYLLDLTSGEQRPITFSPQNERRPSWHPSGRSIIFEIENNEGIDLYEHDLFIGLSKKLLREPQLGGSPMFARYAPSGKFLAYSLQKSEDRISVRIYDLEKKKHLTLSDNDFRNVYPMWSPDGNYLLLFSRKDTRNEDDEIYRINLKNGKWKRLTRWPQHNFCPAWSPDGEQIAYVTSMEDIRPEIYIMNKNGRKKKRITRNEDGDTLPMWSPDGQKLLITAFRNGNFELCEIDLTLE</sequence>
<evidence type="ECO:0008006" key="5">
    <source>
        <dbReference type="Google" id="ProtNLM"/>
    </source>
</evidence>